<organism evidence="16 17">
    <name type="scientific">Pseudidiomarina gelatinasegens</name>
    <dbReference type="NCBI Taxonomy" id="2487740"/>
    <lineage>
        <taxon>Bacteria</taxon>
        <taxon>Pseudomonadati</taxon>
        <taxon>Pseudomonadota</taxon>
        <taxon>Gammaproteobacteria</taxon>
        <taxon>Alteromonadales</taxon>
        <taxon>Idiomarinaceae</taxon>
        <taxon>Pseudidiomarina</taxon>
    </lineage>
</organism>
<dbReference type="GO" id="GO:0005737">
    <property type="term" value="C:cytoplasm"/>
    <property type="evidence" value="ECO:0007669"/>
    <property type="project" value="UniProtKB-SubCell"/>
</dbReference>
<comment type="subcellular location">
    <subcellularLocation>
        <location evidence="1 15">Cytoplasm</location>
    </subcellularLocation>
</comment>
<evidence type="ECO:0000256" key="14">
    <source>
        <dbReference type="ARBA" id="ARBA00083640"/>
    </source>
</evidence>
<reference evidence="16 17" key="1">
    <citation type="submission" date="2018-12" db="EMBL/GenBank/DDBJ databases">
        <authorList>
            <person name="Li A."/>
            <person name="Zhang M."/>
            <person name="Zhu H."/>
        </authorList>
    </citation>
    <scope>NUCLEOTIDE SEQUENCE [LARGE SCALE GENOMIC DNA]</scope>
    <source>
        <strain evidence="16 17">R04H25</strain>
    </source>
</reference>
<evidence type="ECO:0000256" key="12">
    <source>
        <dbReference type="ARBA" id="ARBA00077136"/>
    </source>
</evidence>
<dbReference type="Proteomes" id="UP000288789">
    <property type="component" value="Unassembled WGS sequence"/>
</dbReference>
<dbReference type="GO" id="GO:0030163">
    <property type="term" value="P:protein catabolic process"/>
    <property type="evidence" value="ECO:0007669"/>
    <property type="project" value="UniProtKB-UniRule"/>
</dbReference>
<dbReference type="FunFam" id="3.30.70.3550:FF:000001">
    <property type="entry name" value="Leucyl/phenylalanyl-tRNA--protein transferase"/>
    <property type="match status" value="1"/>
</dbReference>
<evidence type="ECO:0000256" key="13">
    <source>
        <dbReference type="ARBA" id="ARBA00077165"/>
    </source>
</evidence>
<keyword evidence="17" id="KW-1185">Reference proteome</keyword>
<proteinExistence type="inferred from homology"/>
<keyword evidence="2 15" id="KW-0963">Cytoplasm</keyword>
<dbReference type="InterPro" id="IPR042203">
    <property type="entry name" value="Leu/Phe-tRNA_Trfase_C"/>
</dbReference>
<dbReference type="EMBL" id="RSFE01000002">
    <property type="protein sequence ID" value="RWU12124.1"/>
    <property type="molecule type" value="Genomic_DNA"/>
</dbReference>
<comment type="function">
    <text evidence="8 15">Functions in the N-end rule pathway of protein degradation where it conjugates Leu, Phe and, less efficiently, Met from aminoacyl-tRNAs to the N-termini of proteins containing an N-terminal arginine or lysine.</text>
</comment>
<dbReference type="PANTHER" id="PTHR30098">
    <property type="entry name" value="LEUCYL/PHENYLALANYL-TRNA--PROTEIN TRANSFERASE"/>
    <property type="match status" value="1"/>
</dbReference>
<evidence type="ECO:0000313" key="16">
    <source>
        <dbReference type="EMBL" id="RWU12124.1"/>
    </source>
</evidence>
<keyword evidence="3 15" id="KW-0808">Transferase</keyword>
<evidence type="ECO:0000256" key="7">
    <source>
        <dbReference type="ARBA" id="ARBA00051538"/>
    </source>
</evidence>
<evidence type="ECO:0000256" key="9">
    <source>
        <dbReference type="ARBA" id="ARBA00061535"/>
    </source>
</evidence>
<comment type="catalytic activity">
    <reaction evidence="7 15">
        <text>N-terminal L-lysyl-[protein] + L-leucyl-tRNA(Leu) = N-terminal L-leucyl-L-lysyl-[protein] + tRNA(Leu) + H(+)</text>
        <dbReference type="Rhea" id="RHEA:12340"/>
        <dbReference type="Rhea" id="RHEA-COMP:9613"/>
        <dbReference type="Rhea" id="RHEA-COMP:9622"/>
        <dbReference type="Rhea" id="RHEA-COMP:12670"/>
        <dbReference type="Rhea" id="RHEA-COMP:12671"/>
        <dbReference type="ChEBI" id="CHEBI:15378"/>
        <dbReference type="ChEBI" id="CHEBI:65249"/>
        <dbReference type="ChEBI" id="CHEBI:78442"/>
        <dbReference type="ChEBI" id="CHEBI:78494"/>
        <dbReference type="ChEBI" id="CHEBI:133043"/>
        <dbReference type="EC" id="2.3.2.6"/>
    </reaction>
</comment>
<evidence type="ECO:0000256" key="10">
    <source>
        <dbReference type="ARBA" id="ARBA00066767"/>
    </source>
</evidence>
<name>A0A443Z5U6_9GAMM</name>
<evidence type="ECO:0000256" key="8">
    <source>
        <dbReference type="ARBA" id="ARBA00054043"/>
    </source>
</evidence>
<dbReference type="Pfam" id="PF03588">
    <property type="entry name" value="Leu_Phe_trans"/>
    <property type="match status" value="1"/>
</dbReference>
<evidence type="ECO:0000256" key="11">
    <source>
        <dbReference type="ARBA" id="ARBA00074372"/>
    </source>
</evidence>
<dbReference type="Gene3D" id="3.40.630.70">
    <property type="entry name" value="Leucyl/phenylalanyl-tRNA-protein transferase, C-terminal domain"/>
    <property type="match status" value="1"/>
</dbReference>
<comment type="similarity">
    <text evidence="9 15">Belongs to the L/F-transferase family.</text>
</comment>
<dbReference type="GO" id="GO:0008914">
    <property type="term" value="F:leucyl-tRNA--protein transferase activity"/>
    <property type="evidence" value="ECO:0007669"/>
    <property type="project" value="UniProtKB-UniRule"/>
</dbReference>
<evidence type="ECO:0000256" key="1">
    <source>
        <dbReference type="ARBA" id="ARBA00004496"/>
    </source>
</evidence>
<comment type="catalytic activity">
    <reaction evidence="5 15">
        <text>L-phenylalanyl-tRNA(Phe) + an N-terminal L-alpha-aminoacyl-[protein] = an N-terminal L-phenylalanyl-L-alpha-aminoacyl-[protein] + tRNA(Phe)</text>
        <dbReference type="Rhea" id="RHEA:43632"/>
        <dbReference type="Rhea" id="RHEA-COMP:9668"/>
        <dbReference type="Rhea" id="RHEA-COMP:9699"/>
        <dbReference type="Rhea" id="RHEA-COMP:10636"/>
        <dbReference type="Rhea" id="RHEA-COMP:10637"/>
        <dbReference type="ChEBI" id="CHEBI:78442"/>
        <dbReference type="ChEBI" id="CHEBI:78531"/>
        <dbReference type="ChEBI" id="CHEBI:78597"/>
        <dbReference type="ChEBI" id="CHEBI:83561"/>
        <dbReference type="EC" id="2.3.2.6"/>
    </reaction>
</comment>
<evidence type="ECO:0000256" key="3">
    <source>
        <dbReference type="ARBA" id="ARBA00022679"/>
    </source>
</evidence>
<dbReference type="InterPro" id="IPR042221">
    <property type="entry name" value="Leu/Phe-tRNA_Trfase_N"/>
</dbReference>
<keyword evidence="4 15" id="KW-0012">Acyltransferase</keyword>
<accession>A0A443Z5U6</accession>
<dbReference type="EC" id="2.3.2.6" evidence="10 15"/>
<evidence type="ECO:0000256" key="6">
    <source>
        <dbReference type="ARBA" id="ARBA00050652"/>
    </source>
</evidence>
<evidence type="ECO:0000256" key="5">
    <source>
        <dbReference type="ARBA" id="ARBA00050607"/>
    </source>
</evidence>
<evidence type="ECO:0000256" key="4">
    <source>
        <dbReference type="ARBA" id="ARBA00023315"/>
    </source>
</evidence>
<comment type="catalytic activity">
    <reaction evidence="6 15">
        <text>N-terminal L-arginyl-[protein] + L-leucyl-tRNA(Leu) = N-terminal L-leucyl-L-arginyl-[protein] + tRNA(Leu) + H(+)</text>
        <dbReference type="Rhea" id="RHEA:50416"/>
        <dbReference type="Rhea" id="RHEA-COMP:9613"/>
        <dbReference type="Rhea" id="RHEA-COMP:9622"/>
        <dbReference type="Rhea" id="RHEA-COMP:12672"/>
        <dbReference type="Rhea" id="RHEA-COMP:12673"/>
        <dbReference type="ChEBI" id="CHEBI:15378"/>
        <dbReference type="ChEBI" id="CHEBI:64719"/>
        <dbReference type="ChEBI" id="CHEBI:78442"/>
        <dbReference type="ChEBI" id="CHEBI:78494"/>
        <dbReference type="ChEBI" id="CHEBI:133044"/>
        <dbReference type="EC" id="2.3.2.6"/>
    </reaction>
</comment>
<dbReference type="AlphaFoldDB" id="A0A443Z5U6"/>
<dbReference type="Gene3D" id="3.30.70.3550">
    <property type="entry name" value="Leucyl/phenylalanyl-tRNA-protein transferase, N-terminal domain"/>
    <property type="match status" value="1"/>
</dbReference>
<dbReference type="InterPro" id="IPR016181">
    <property type="entry name" value="Acyl_CoA_acyltransferase"/>
</dbReference>
<evidence type="ECO:0000313" key="17">
    <source>
        <dbReference type="Proteomes" id="UP000288789"/>
    </source>
</evidence>
<dbReference type="HAMAP" id="MF_00688">
    <property type="entry name" value="Leu_Phe_trans"/>
    <property type="match status" value="1"/>
</dbReference>
<evidence type="ECO:0000256" key="15">
    <source>
        <dbReference type="HAMAP-Rule" id="MF_00688"/>
    </source>
</evidence>
<dbReference type="FunFam" id="3.40.630.70:FF:000001">
    <property type="entry name" value="Leucyl/phenylalanyl-tRNA--protein transferase"/>
    <property type="match status" value="1"/>
</dbReference>
<dbReference type="PANTHER" id="PTHR30098:SF2">
    <property type="entry name" value="LEUCYL_PHENYLALANYL-TRNA--PROTEIN TRANSFERASE"/>
    <property type="match status" value="1"/>
</dbReference>
<dbReference type="NCBIfam" id="TIGR00667">
    <property type="entry name" value="aat"/>
    <property type="match status" value="1"/>
</dbReference>
<dbReference type="OrthoDB" id="9790282at2"/>
<evidence type="ECO:0000256" key="2">
    <source>
        <dbReference type="ARBA" id="ARBA00022490"/>
    </source>
</evidence>
<sequence length="233" mass="25951">MVLFELNPDSVKFPSPELALAEPNGLLAFGGDLSVARLVEAYHQGIFPWYGDQDPILWWSPNPRTVITPSSLHVSRSMQRFLKRTPFTVTLNHAFERVIHACAKVHGEAGRGIWIHPEMMQAYLNLHHRKHAHSVEVWSGNALVGGLYGVSAGSIFCAESMFHTQTNASKTALICFARHFFTAGGALIDAQISNSHTVSMGAHDLPRTEYLRRLQQQEGALRKNLWTPTTLKA</sequence>
<protein>
    <recommendedName>
        <fullName evidence="11 15">Leucyl/phenylalanyl-tRNA--protein transferase</fullName>
        <ecNumber evidence="10 15">2.3.2.6</ecNumber>
    </recommendedName>
    <alternativeName>
        <fullName evidence="12 15">L/F-transferase</fullName>
    </alternativeName>
    <alternativeName>
        <fullName evidence="13 15">Leucyltransferase</fullName>
    </alternativeName>
    <alternativeName>
        <fullName evidence="14 15">Phenyalanyltransferase</fullName>
    </alternativeName>
</protein>
<gene>
    <name evidence="15" type="primary">aat</name>
    <name evidence="16" type="ORF">EGC76_02735</name>
</gene>
<dbReference type="SUPFAM" id="SSF55729">
    <property type="entry name" value="Acyl-CoA N-acyltransferases (Nat)"/>
    <property type="match status" value="1"/>
</dbReference>
<comment type="caution">
    <text evidence="16">The sequence shown here is derived from an EMBL/GenBank/DDBJ whole genome shotgun (WGS) entry which is preliminary data.</text>
</comment>
<dbReference type="InterPro" id="IPR004616">
    <property type="entry name" value="Leu/Phe-tRNA_Trfase"/>
</dbReference>